<dbReference type="Proteomes" id="UP000252118">
    <property type="component" value="Unassembled WGS sequence"/>
</dbReference>
<name>A0A366EIH2_9BACI</name>
<dbReference type="EMBL" id="QNRJ01000020">
    <property type="protein sequence ID" value="RBP01225.1"/>
    <property type="molecule type" value="Genomic_DNA"/>
</dbReference>
<gene>
    <name evidence="1" type="ORF">DET59_12026</name>
</gene>
<reference evidence="1 2" key="1">
    <citation type="submission" date="2018-06" db="EMBL/GenBank/DDBJ databases">
        <title>Freshwater and sediment microbial communities from various areas in North America, analyzing microbe dynamics in response to fracking.</title>
        <authorList>
            <person name="Lamendella R."/>
        </authorList>
    </citation>
    <scope>NUCLEOTIDE SEQUENCE [LARGE SCALE GENOMIC DNA]</scope>
    <source>
        <strain evidence="1 2">97B</strain>
    </source>
</reference>
<dbReference type="AlphaFoldDB" id="A0A366EIH2"/>
<evidence type="ECO:0000313" key="1">
    <source>
        <dbReference type="EMBL" id="RBP01225.1"/>
    </source>
</evidence>
<dbReference type="RefSeq" id="WP_113970938.1">
    <property type="nucleotide sequence ID" value="NZ_QNRJ01000020.1"/>
</dbReference>
<sequence>MRDKTSIIRTELEKMLLNKEIPSSIVPEISDILEYLKTNNIFKYERRKFLEECPPEILKVLAIARERYWYQKTSEETCLMKNIFVQKTNHKDSDT</sequence>
<organism evidence="1 2">
    <name type="scientific">Rossellomorea aquimaris</name>
    <dbReference type="NCBI Taxonomy" id="189382"/>
    <lineage>
        <taxon>Bacteria</taxon>
        <taxon>Bacillati</taxon>
        <taxon>Bacillota</taxon>
        <taxon>Bacilli</taxon>
        <taxon>Bacillales</taxon>
        <taxon>Bacillaceae</taxon>
        <taxon>Rossellomorea</taxon>
    </lineage>
</organism>
<accession>A0A366EIH2</accession>
<protein>
    <submittedName>
        <fullName evidence="1">Uncharacterized protein</fullName>
    </submittedName>
</protein>
<comment type="caution">
    <text evidence="1">The sequence shown here is derived from an EMBL/GenBank/DDBJ whole genome shotgun (WGS) entry which is preliminary data.</text>
</comment>
<evidence type="ECO:0000313" key="2">
    <source>
        <dbReference type="Proteomes" id="UP000252118"/>
    </source>
</evidence>
<proteinExistence type="predicted"/>